<gene>
    <name evidence="2" type="ORF">pipiens_016673</name>
</gene>
<evidence type="ECO:0000313" key="2">
    <source>
        <dbReference type="EMBL" id="KAL1376822.1"/>
    </source>
</evidence>
<protein>
    <submittedName>
        <fullName evidence="2">Uncharacterized protein</fullName>
    </submittedName>
</protein>
<feature type="compositionally biased region" description="Basic residues" evidence="1">
    <location>
        <begin position="249"/>
        <end position="260"/>
    </location>
</feature>
<feature type="non-terminal residue" evidence="2">
    <location>
        <position position="469"/>
    </location>
</feature>
<feature type="region of interest" description="Disordered" evidence="1">
    <location>
        <begin position="324"/>
        <end position="363"/>
    </location>
</feature>
<feature type="compositionally biased region" description="Polar residues" evidence="1">
    <location>
        <begin position="152"/>
        <end position="178"/>
    </location>
</feature>
<feature type="region of interest" description="Disordered" evidence="1">
    <location>
        <begin position="115"/>
        <end position="207"/>
    </location>
</feature>
<keyword evidence="3" id="KW-1185">Reference proteome</keyword>
<dbReference type="Proteomes" id="UP001562425">
    <property type="component" value="Unassembled WGS sequence"/>
</dbReference>
<feature type="region of interest" description="Disordered" evidence="1">
    <location>
        <begin position="237"/>
        <end position="293"/>
    </location>
</feature>
<feature type="region of interest" description="Disordered" evidence="1">
    <location>
        <begin position="404"/>
        <end position="433"/>
    </location>
</feature>
<comment type="caution">
    <text evidence="2">The sequence shown here is derived from an EMBL/GenBank/DDBJ whole genome shotgun (WGS) entry which is preliminary data.</text>
</comment>
<accession>A0ABD1CKA3</accession>
<feature type="compositionally biased region" description="Basic and acidic residues" evidence="1">
    <location>
        <begin position="261"/>
        <end position="277"/>
    </location>
</feature>
<dbReference type="EMBL" id="JBEHCU010011368">
    <property type="protein sequence ID" value="KAL1376822.1"/>
    <property type="molecule type" value="Genomic_DNA"/>
</dbReference>
<dbReference type="AlphaFoldDB" id="A0ABD1CKA3"/>
<name>A0ABD1CKA3_CULPP</name>
<feature type="region of interest" description="Disordered" evidence="1">
    <location>
        <begin position="23"/>
        <end position="88"/>
    </location>
</feature>
<feature type="compositionally biased region" description="Basic residues" evidence="1">
    <location>
        <begin position="41"/>
        <end position="62"/>
    </location>
</feature>
<organism evidence="2 3">
    <name type="scientific">Culex pipiens pipiens</name>
    <name type="common">Northern house mosquito</name>
    <dbReference type="NCBI Taxonomy" id="38569"/>
    <lineage>
        <taxon>Eukaryota</taxon>
        <taxon>Metazoa</taxon>
        <taxon>Ecdysozoa</taxon>
        <taxon>Arthropoda</taxon>
        <taxon>Hexapoda</taxon>
        <taxon>Insecta</taxon>
        <taxon>Pterygota</taxon>
        <taxon>Neoptera</taxon>
        <taxon>Endopterygota</taxon>
        <taxon>Diptera</taxon>
        <taxon>Nematocera</taxon>
        <taxon>Culicoidea</taxon>
        <taxon>Culicidae</taxon>
        <taxon>Culicinae</taxon>
        <taxon>Culicini</taxon>
        <taxon>Culex</taxon>
        <taxon>Culex</taxon>
    </lineage>
</organism>
<reference evidence="2 3" key="1">
    <citation type="submission" date="2024-05" db="EMBL/GenBank/DDBJ databases">
        <title>Culex pipiens pipiens assembly and annotation.</title>
        <authorList>
            <person name="Alout H."/>
            <person name="Durand T."/>
        </authorList>
    </citation>
    <scope>NUCLEOTIDE SEQUENCE [LARGE SCALE GENOMIC DNA]</scope>
    <source>
        <strain evidence="2">HA-2024</strain>
        <tissue evidence="2">Whole body</tissue>
    </source>
</reference>
<evidence type="ECO:0000313" key="3">
    <source>
        <dbReference type="Proteomes" id="UP001562425"/>
    </source>
</evidence>
<proteinExistence type="predicted"/>
<feature type="compositionally biased region" description="Basic and acidic residues" evidence="1">
    <location>
        <begin position="27"/>
        <end position="40"/>
    </location>
</feature>
<sequence>MQPHNHKAGNCQRLAARQRALNVASDSKCDGEVEKPDTLKKCKKGPPRSRPRALRKSTRRGPPRGQDHRQGDLEDGPQPQPTTVDSVATYATMSVEQVKVTASCVDDVVEMMEVEKEVEMEPRTSRAQAKSPQRCPPRVQDHCQGGLEDGPQPQQKTTVDSVGTNTTMSVEQVKITQSRGHDRGQGNFEDEPQPQQPTTDDPFVTNTTMSVERAKIVASCLDDFQVMVKMEPRMLRSSNPLRALPKGSPRGRPKPLRKYTRRDPLKALSRVQDHGQGDLEDGPQPQQPPTVDSVVTNTTMSVEQDKNKITVSCVDQVVEVVELEQESRTSRAQPKSPPRCPPRVQDHGQGGLEDGPHPQQQTTVDSVSCVDQVVEVVELEQEVCLYFVFVFLFSLPKVYFISQPKSPQRCPPRVQDHGQGGLEDGPQQQQPTTIDSVVKNKTMSVEQDKNKITVSCVDQVVEVVELEQE</sequence>
<evidence type="ECO:0000256" key="1">
    <source>
        <dbReference type="SAM" id="MobiDB-lite"/>
    </source>
</evidence>
<feature type="compositionally biased region" description="Basic and acidic residues" evidence="1">
    <location>
        <begin position="115"/>
        <end position="124"/>
    </location>
</feature>